<proteinExistence type="predicted"/>
<comment type="caution">
    <text evidence="1">The sequence shown here is derived from an EMBL/GenBank/DDBJ whole genome shotgun (WGS) entry which is preliminary data.</text>
</comment>
<dbReference type="Proteomes" id="UP001060085">
    <property type="component" value="Linkage Group LG03"/>
</dbReference>
<gene>
    <name evidence="1" type="ORF">M9H77_11985</name>
</gene>
<protein>
    <submittedName>
        <fullName evidence="1">Uncharacterized protein</fullName>
    </submittedName>
</protein>
<sequence>MDVKGSLRIISRLDKTYVYIATNRTLIDVPVQDNAFQENVDIVEGSTIDAMIKDVGMLVHDSRSSEELDIDDSDEDFDGDTDNDLNEDADNDPNDDSINENDEDSDT</sequence>
<organism evidence="1 2">
    <name type="scientific">Catharanthus roseus</name>
    <name type="common">Madagascar periwinkle</name>
    <name type="synonym">Vinca rosea</name>
    <dbReference type="NCBI Taxonomy" id="4058"/>
    <lineage>
        <taxon>Eukaryota</taxon>
        <taxon>Viridiplantae</taxon>
        <taxon>Streptophyta</taxon>
        <taxon>Embryophyta</taxon>
        <taxon>Tracheophyta</taxon>
        <taxon>Spermatophyta</taxon>
        <taxon>Magnoliopsida</taxon>
        <taxon>eudicotyledons</taxon>
        <taxon>Gunneridae</taxon>
        <taxon>Pentapetalae</taxon>
        <taxon>asterids</taxon>
        <taxon>lamiids</taxon>
        <taxon>Gentianales</taxon>
        <taxon>Apocynaceae</taxon>
        <taxon>Rauvolfioideae</taxon>
        <taxon>Vinceae</taxon>
        <taxon>Catharanthinae</taxon>
        <taxon>Catharanthus</taxon>
    </lineage>
</organism>
<keyword evidence="2" id="KW-1185">Reference proteome</keyword>
<reference evidence="2" key="1">
    <citation type="journal article" date="2023" name="Nat. Plants">
        <title>Single-cell RNA sequencing provides a high-resolution roadmap for understanding the multicellular compartmentation of specialized metabolism.</title>
        <authorList>
            <person name="Sun S."/>
            <person name="Shen X."/>
            <person name="Li Y."/>
            <person name="Li Y."/>
            <person name="Wang S."/>
            <person name="Li R."/>
            <person name="Zhang H."/>
            <person name="Shen G."/>
            <person name="Guo B."/>
            <person name="Wei J."/>
            <person name="Xu J."/>
            <person name="St-Pierre B."/>
            <person name="Chen S."/>
            <person name="Sun C."/>
        </authorList>
    </citation>
    <scope>NUCLEOTIDE SEQUENCE [LARGE SCALE GENOMIC DNA]</scope>
</reference>
<evidence type="ECO:0000313" key="2">
    <source>
        <dbReference type="Proteomes" id="UP001060085"/>
    </source>
</evidence>
<accession>A0ACC0BG75</accession>
<evidence type="ECO:0000313" key="1">
    <source>
        <dbReference type="EMBL" id="KAI5671621.1"/>
    </source>
</evidence>
<dbReference type="EMBL" id="CM044703">
    <property type="protein sequence ID" value="KAI5671621.1"/>
    <property type="molecule type" value="Genomic_DNA"/>
</dbReference>
<name>A0ACC0BG75_CATRO</name>